<keyword evidence="1" id="KW-0732">Signal</keyword>
<evidence type="ECO:0000313" key="4">
    <source>
        <dbReference type="Proteomes" id="UP000595095"/>
    </source>
</evidence>
<gene>
    <name evidence="3" type="primary">pepA</name>
    <name evidence="3" type="ORF">IT774_04360</name>
</gene>
<dbReference type="NCBIfam" id="NF033554">
    <property type="entry name" value="floc_PepA"/>
    <property type="match status" value="1"/>
</dbReference>
<dbReference type="AlphaFoldDB" id="A0A7S9DZV5"/>
<reference evidence="3 4" key="1">
    <citation type="submission" date="2020-11" db="EMBL/GenBank/DDBJ databases">
        <title>Complete genome sequence for Salinimonas sp. strain G2-b.</title>
        <authorList>
            <person name="Park S.-J."/>
        </authorList>
    </citation>
    <scope>NUCLEOTIDE SEQUENCE [LARGE SCALE GENOMIC DNA]</scope>
    <source>
        <strain evidence="3 4">G2-b</strain>
    </source>
</reference>
<organism evidence="3 4">
    <name type="scientific">Salinimonas marina</name>
    <dbReference type="NCBI Taxonomy" id="2785918"/>
    <lineage>
        <taxon>Bacteria</taxon>
        <taxon>Pseudomonadati</taxon>
        <taxon>Pseudomonadota</taxon>
        <taxon>Gammaproteobacteria</taxon>
        <taxon>Alteromonadales</taxon>
        <taxon>Alteromonadaceae</taxon>
        <taxon>Alteromonas/Salinimonas group</taxon>
        <taxon>Salinimonas</taxon>
    </lineage>
</organism>
<dbReference type="Proteomes" id="UP000595095">
    <property type="component" value="Chromosome"/>
</dbReference>
<protein>
    <submittedName>
        <fullName evidence="3">Flocculation-associated PEP-CTERM protein PepA</fullName>
    </submittedName>
</protein>
<proteinExistence type="predicted"/>
<name>A0A7S9DZV5_9ALTE</name>
<evidence type="ECO:0000313" key="3">
    <source>
        <dbReference type="EMBL" id="QPG06430.1"/>
    </source>
</evidence>
<dbReference type="KEGG" id="smaa:IT774_04360"/>
<evidence type="ECO:0000256" key="1">
    <source>
        <dbReference type="SAM" id="SignalP"/>
    </source>
</evidence>
<dbReference type="EMBL" id="CP064795">
    <property type="protein sequence ID" value="QPG06430.1"/>
    <property type="molecule type" value="Genomic_DNA"/>
</dbReference>
<dbReference type="InterPro" id="IPR013424">
    <property type="entry name" value="Ice-binding_C"/>
</dbReference>
<sequence>MKIKSLVKSLALTAGLAASFASHADFLDFSVDETPYGGEVVTADKLNGGYTEILTFDDAGNFTASAFASMNQLFGNDGTANGSQIGSLLGAQYNLYATFTATGTVMTPGVMGSNASLSADSGSFSLYLDQNRDTVATDVASLTLANTADDRMLGFSTSLAENVGLLYGFGGVFDFIFNDFTLTADGDTYFVSPTPFYMTVNIDGDFDTIPLAGQQQVTGDLSAVFVADVPEPSTIAVLALGLLGLGATSRRKA</sequence>
<evidence type="ECO:0000259" key="2">
    <source>
        <dbReference type="Pfam" id="PF07589"/>
    </source>
</evidence>
<feature type="domain" description="Ice-binding protein C-terminal" evidence="2">
    <location>
        <begin position="228"/>
        <end position="251"/>
    </location>
</feature>
<dbReference type="Pfam" id="PF07589">
    <property type="entry name" value="PEP-CTERM"/>
    <property type="match status" value="1"/>
</dbReference>
<accession>A0A7S9DZV5</accession>
<feature type="signal peptide" evidence="1">
    <location>
        <begin position="1"/>
        <end position="24"/>
    </location>
</feature>
<dbReference type="NCBIfam" id="TIGR02595">
    <property type="entry name" value="PEP_CTERM"/>
    <property type="match status" value="1"/>
</dbReference>
<keyword evidence="4" id="KW-1185">Reference proteome</keyword>
<feature type="chain" id="PRO_5032768893" evidence="1">
    <location>
        <begin position="25"/>
        <end position="253"/>
    </location>
</feature>
<dbReference type="RefSeq" id="WP_195811506.1">
    <property type="nucleotide sequence ID" value="NZ_CP064795.1"/>
</dbReference>